<dbReference type="EMBL" id="LT907782">
    <property type="protein sequence ID" value="SNX59573.1"/>
    <property type="molecule type" value="Genomic_DNA"/>
</dbReference>
<gene>
    <name evidence="2" type="ORF">SAMN06296273_1017</name>
</gene>
<reference evidence="2 3" key="1">
    <citation type="submission" date="2017-08" db="EMBL/GenBank/DDBJ databases">
        <authorList>
            <person name="de Groot N.N."/>
        </authorList>
    </citation>
    <scope>NUCLEOTIDE SEQUENCE [LARGE SCALE GENOMIC DNA]</scope>
    <source>
        <strain evidence="2 3">Nm15</strain>
    </source>
</reference>
<evidence type="ECO:0000256" key="1">
    <source>
        <dbReference type="SAM" id="SignalP"/>
    </source>
</evidence>
<dbReference type="OrthoDB" id="8550087at2"/>
<dbReference type="AlphaFoldDB" id="A0A285BXK7"/>
<feature type="chain" id="PRO_5012538047" evidence="1">
    <location>
        <begin position="25"/>
        <end position="80"/>
    </location>
</feature>
<evidence type="ECO:0000313" key="2">
    <source>
        <dbReference type="EMBL" id="SNX59573.1"/>
    </source>
</evidence>
<dbReference type="Proteomes" id="UP000242498">
    <property type="component" value="Chromosome I"/>
</dbReference>
<protein>
    <submittedName>
        <fullName evidence="2">Uncharacterized protein</fullName>
    </submittedName>
</protein>
<sequence>MNKNRLAYKFALPALLMLPGTIIATDASKNPPAEKIPLELQRDQSQQPAPQRIKRVKFADEISEGLKKAQLIQTGIRGGI</sequence>
<dbReference type="RefSeq" id="WP_096292311.1">
    <property type="nucleotide sequence ID" value="NZ_LT907782.1"/>
</dbReference>
<accession>A0A285BXK7</accession>
<proteinExistence type="predicted"/>
<organism evidence="2 3">
    <name type="scientific">Nitrosomonas ureae</name>
    <dbReference type="NCBI Taxonomy" id="44577"/>
    <lineage>
        <taxon>Bacteria</taxon>
        <taxon>Pseudomonadati</taxon>
        <taxon>Pseudomonadota</taxon>
        <taxon>Betaproteobacteria</taxon>
        <taxon>Nitrosomonadales</taxon>
        <taxon>Nitrosomonadaceae</taxon>
        <taxon>Nitrosomonas</taxon>
    </lineage>
</organism>
<feature type="signal peptide" evidence="1">
    <location>
        <begin position="1"/>
        <end position="24"/>
    </location>
</feature>
<name>A0A285BXK7_9PROT</name>
<keyword evidence="1" id="KW-0732">Signal</keyword>
<evidence type="ECO:0000313" key="3">
    <source>
        <dbReference type="Proteomes" id="UP000242498"/>
    </source>
</evidence>